<dbReference type="InterPro" id="IPR001764">
    <property type="entry name" value="Glyco_hydro_3_N"/>
</dbReference>
<comment type="similarity">
    <text evidence="2">Belongs to the glycosyl hydrolase 3 family.</text>
</comment>
<evidence type="ECO:0000313" key="10">
    <source>
        <dbReference type="Proteomes" id="UP000297647"/>
    </source>
</evidence>
<reference evidence="9 10" key="1">
    <citation type="submission" date="2019-03" db="EMBL/GenBank/DDBJ databases">
        <title>Algoriphagus sp. nov, a new strain isolated from root system soil of mangrove plant Kandelia.</title>
        <authorList>
            <person name="Yin Q."/>
            <person name="Wang K."/>
            <person name="Song Z."/>
        </authorList>
    </citation>
    <scope>NUCLEOTIDE SEQUENCE [LARGE SCALE GENOMIC DNA]</scope>
    <source>
        <strain evidence="9 10">XY-J91</strain>
    </source>
</reference>
<dbReference type="InterPro" id="IPR036962">
    <property type="entry name" value="Glyco_hydro_3_N_sf"/>
</dbReference>
<comment type="caution">
    <text evidence="9">The sequence shown here is derived from an EMBL/GenBank/DDBJ whole genome shotgun (WGS) entry which is preliminary data.</text>
</comment>
<evidence type="ECO:0000259" key="8">
    <source>
        <dbReference type="Pfam" id="PF01915"/>
    </source>
</evidence>
<dbReference type="SUPFAM" id="SSF51445">
    <property type="entry name" value="(Trans)glycosidases"/>
    <property type="match status" value="1"/>
</dbReference>
<dbReference type="Gene3D" id="3.20.20.300">
    <property type="entry name" value="Glycoside hydrolase, family 3, N-terminal domain"/>
    <property type="match status" value="1"/>
</dbReference>
<dbReference type="EC" id="3.2.1.21" evidence="3"/>
<dbReference type="InterPro" id="IPR051915">
    <property type="entry name" value="Cellulose_Degrad_GH3"/>
</dbReference>
<evidence type="ECO:0000256" key="2">
    <source>
        <dbReference type="ARBA" id="ARBA00005336"/>
    </source>
</evidence>
<dbReference type="Pfam" id="PF00933">
    <property type="entry name" value="Glyco_hydro_3"/>
    <property type="match status" value="1"/>
</dbReference>
<evidence type="ECO:0000256" key="4">
    <source>
        <dbReference type="ARBA" id="ARBA00022729"/>
    </source>
</evidence>
<dbReference type="OrthoDB" id="9805821at2"/>
<feature type="domain" description="Glycoside hydrolase family 3 C-terminal" evidence="8">
    <location>
        <begin position="367"/>
        <end position="577"/>
    </location>
</feature>
<dbReference type="SUPFAM" id="SSF52279">
    <property type="entry name" value="Beta-D-glucan exohydrolase, C-terminal domain"/>
    <property type="match status" value="1"/>
</dbReference>
<evidence type="ECO:0000256" key="6">
    <source>
        <dbReference type="ARBA" id="ARBA00023295"/>
    </source>
</evidence>
<dbReference type="InterPro" id="IPR036881">
    <property type="entry name" value="Glyco_hydro_3_C_sf"/>
</dbReference>
<keyword evidence="10" id="KW-1185">Reference proteome</keyword>
<accession>A0A4Y9QZV9</accession>
<name>A0A4Y9QZV9_9BACT</name>
<dbReference type="PRINTS" id="PR00133">
    <property type="entry name" value="GLHYDRLASE3"/>
</dbReference>
<dbReference type="RefSeq" id="WP_135070784.1">
    <property type="nucleotide sequence ID" value="NZ_SPSB01000001.1"/>
</dbReference>
<evidence type="ECO:0000256" key="5">
    <source>
        <dbReference type="ARBA" id="ARBA00022801"/>
    </source>
</evidence>
<sequence>MGKKINSDLDLEQKVDALISQMTLEEKIGQMSQVRHFDDISPEDIKTKYIGSVIHTQGPLPGSNAEEWQEKFAMLQRFALSTRLKIPLLFGVDAVHGQNTYEGATIFPHNIGLGAAGNEELVEKAAAITAIESKATGFNWVFSPCVAIPMNEKWGRVYEAFSESTELTARLAKASVKGHQGGLGNIGVMATAKHYIGDGATEFGVEGGNTSLSREEVIERLLPPYQAAIESGVASIMASFNTLDGIPMHAHKALITDLLKEELQFDGIVVSDWKAYSRFGQNDIINAGIDMVMAVDGDLDGFQEGLKAAVLDGSVSEERINDAVRRILRQKFRFGLFDNPFSDKSLISKIGIPEHRAVAKQAVRESLVLLKNENQALPLKKNSKIAVVGPFANNSGLQSGGWTINWQGSTENYTGATTILEGIRKFSTGEVVYDQEGTAEIEDVDVAVIVVGENPYAEFFGDIGGEMNLFQLTLTEEHQKYIDAYSEKGIKTVVVLISGRPLVITEQLKKSDAFVAAWLPGSEGDGIAEVLFGQFDFKGKLPHSWPKSVEDFQGKFGPNFWDESINPLFPLGYGLNYKKSTSK</sequence>
<dbReference type="Proteomes" id="UP000297647">
    <property type="component" value="Unassembled WGS sequence"/>
</dbReference>
<dbReference type="Pfam" id="PF01915">
    <property type="entry name" value="Glyco_hydro_3_C"/>
    <property type="match status" value="1"/>
</dbReference>
<feature type="domain" description="Glycoside hydrolase family 3 N-terminal" evidence="7">
    <location>
        <begin position="23"/>
        <end position="329"/>
    </location>
</feature>
<evidence type="ECO:0000313" key="9">
    <source>
        <dbReference type="EMBL" id="TFV97680.1"/>
    </source>
</evidence>
<dbReference type="AlphaFoldDB" id="A0A4Y9QZV9"/>
<dbReference type="InterPro" id="IPR017853">
    <property type="entry name" value="GH"/>
</dbReference>
<dbReference type="GO" id="GO:0009251">
    <property type="term" value="P:glucan catabolic process"/>
    <property type="evidence" value="ECO:0007669"/>
    <property type="project" value="TreeGrafter"/>
</dbReference>
<dbReference type="PANTHER" id="PTHR30620:SF16">
    <property type="entry name" value="LYSOSOMAL BETA GLUCOSIDASE"/>
    <property type="match status" value="1"/>
</dbReference>
<dbReference type="EMBL" id="SPSB01000001">
    <property type="protein sequence ID" value="TFV97680.1"/>
    <property type="molecule type" value="Genomic_DNA"/>
</dbReference>
<dbReference type="InterPro" id="IPR002772">
    <property type="entry name" value="Glyco_hydro_3_C"/>
</dbReference>
<dbReference type="GO" id="GO:0008422">
    <property type="term" value="F:beta-glucosidase activity"/>
    <property type="evidence" value="ECO:0007669"/>
    <property type="project" value="UniProtKB-EC"/>
</dbReference>
<organism evidence="9 10">
    <name type="scientific">Algoriphagus kandeliae</name>
    <dbReference type="NCBI Taxonomy" id="2562278"/>
    <lineage>
        <taxon>Bacteria</taxon>
        <taxon>Pseudomonadati</taxon>
        <taxon>Bacteroidota</taxon>
        <taxon>Cytophagia</taxon>
        <taxon>Cytophagales</taxon>
        <taxon>Cyclobacteriaceae</taxon>
        <taxon>Algoriphagus</taxon>
    </lineage>
</organism>
<comment type="catalytic activity">
    <reaction evidence="1">
        <text>Hydrolysis of terminal, non-reducing beta-D-glucosyl residues with release of beta-D-glucose.</text>
        <dbReference type="EC" id="3.2.1.21"/>
    </reaction>
</comment>
<evidence type="ECO:0000256" key="3">
    <source>
        <dbReference type="ARBA" id="ARBA00012744"/>
    </source>
</evidence>
<dbReference type="Gene3D" id="3.40.50.1700">
    <property type="entry name" value="Glycoside hydrolase family 3 C-terminal domain"/>
    <property type="match status" value="1"/>
</dbReference>
<evidence type="ECO:0000256" key="1">
    <source>
        <dbReference type="ARBA" id="ARBA00000448"/>
    </source>
</evidence>
<evidence type="ECO:0000259" key="7">
    <source>
        <dbReference type="Pfam" id="PF00933"/>
    </source>
</evidence>
<keyword evidence="6" id="KW-0326">Glycosidase</keyword>
<gene>
    <name evidence="9" type="ORF">E4S40_03270</name>
</gene>
<protein>
    <recommendedName>
        <fullName evidence="3">beta-glucosidase</fullName>
        <ecNumber evidence="3">3.2.1.21</ecNumber>
    </recommendedName>
</protein>
<proteinExistence type="inferred from homology"/>
<keyword evidence="4" id="KW-0732">Signal</keyword>
<keyword evidence="5 9" id="KW-0378">Hydrolase</keyword>
<dbReference type="PANTHER" id="PTHR30620">
    <property type="entry name" value="PERIPLASMIC BETA-GLUCOSIDASE-RELATED"/>
    <property type="match status" value="1"/>
</dbReference>